<dbReference type="RefSeq" id="WP_230081027.1">
    <property type="nucleotide sequence ID" value="NZ_LJPZ01000228.1"/>
</dbReference>
<dbReference type="AlphaFoldDB" id="A0A0P9M0U3"/>
<protein>
    <recommendedName>
        <fullName evidence="3">His-Xaa-Ser system protein HxsD</fullName>
    </recommendedName>
</protein>
<comment type="caution">
    <text evidence="1">The sequence shown here is derived from an EMBL/GenBank/DDBJ whole genome shotgun (WGS) entry which is preliminary data.</text>
</comment>
<evidence type="ECO:0000313" key="2">
    <source>
        <dbReference type="Proteomes" id="UP000271468"/>
    </source>
</evidence>
<evidence type="ECO:0000313" key="1">
    <source>
        <dbReference type="EMBL" id="RMN10802.1"/>
    </source>
</evidence>
<organism evidence="1 2">
    <name type="scientific">Pseudomonas syringae pv. coriandricola</name>
    <dbReference type="NCBI Taxonomy" id="264453"/>
    <lineage>
        <taxon>Bacteria</taxon>
        <taxon>Pseudomonadati</taxon>
        <taxon>Pseudomonadota</taxon>
        <taxon>Gammaproteobacteria</taxon>
        <taxon>Pseudomonadales</taxon>
        <taxon>Pseudomonadaceae</taxon>
        <taxon>Pseudomonas</taxon>
    </lineage>
</organism>
<evidence type="ECO:0008006" key="3">
    <source>
        <dbReference type="Google" id="ProtNLM"/>
    </source>
</evidence>
<sequence>MQVIISKYSRPNGLKMSWDLFITLNCGAYSLSVAQRVAYALASSLCISVQHSEADMTLYIVPTVLAGHDTALSAEAARELVLRHLTDFALREEIQRETSGLREIIASAALRGTGI</sequence>
<reference evidence="1 2" key="1">
    <citation type="submission" date="2018-08" db="EMBL/GenBank/DDBJ databases">
        <title>Recombination of ecologically and evolutionarily significant loci maintains genetic cohesion in the Pseudomonas syringae species complex.</title>
        <authorList>
            <person name="Dillon M."/>
            <person name="Thakur S."/>
            <person name="Almeida R.N.D."/>
            <person name="Weir B.S."/>
            <person name="Guttman D.S."/>
        </authorList>
    </citation>
    <scope>NUCLEOTIDE SEQUENCE [LARGE SCALE GENOMIC DNA]</scope>
    <source>
        <strain evidence="1 2">ICMP 12341</strain>
    </source>
</reference>
<name>A0A0P9M0U3_9PSED</name>
<dbReference type="Proteomes" id="UP000271468">
    <property type="component" value="Unassembled WGS sequence"/>
</dbReference>
<proteinExistence type="predicted"/>
<gene>
    <name evidence="1" type="ORF">ALQ65_03758</name>
</gene>
<dbReference type="EMBL" id="RBOV01000230">
    <property type="protein sequence ID" value="RMN10802.1"/>
    <property type="molecule type" value="Genomic_DNA"/>
</dbReference>
<accession>A0A0P9M0U3</accession>